<proteinExistence type="predicted"/>
<organism evidence="2 3">
    <name type="scientific">Phyllobacterium zundukense</name>
    <dbReference type="NCBI Taxonomy" id="1867719"/>
    <lineage>
        <taxon>Bacteria</taxon>
        <taxon>Pseudomonadati</taxon>
        <taxon>Pseudomonadota</taxon>
        <taxon>Alphaproteobacteria</taxon>
        <taxon>Hyphomicrobiales</taxon>
        <taxon>Phyllobacteriaceae</taxon>
        <taxon>Phyllobacterium</taxon>
    </lineage>
</organism>
<dbReference type="EMBL" id="MZMT01000043">
    <property type="protein sequence ID" value="PIO43280.1"/>
    <property type="molecule type" value="Genomic_DNA"/>
</dbReference>
<name>A0A2N9VUW2_9HYPH</name>
<keyword evidence="3" id="KW-1185">Reference proteome</keyword>
<comment type="caution">
    <text evidence="2">The sequence shown here is derived from an EMBL/GenBank/DDBJ whole genome shotgun (WGS) entry which is preliminary data.</text>
</comment>
<protein>
    <submittedName>
        <fullName evidence="2">Uncharacterized protein</fullName>
    </submittedName>
</protein>
<sequence>MQDKALLPSPLWGGTEQSSGEGFLHEFNHFQKKPRQLIQHLQTSFILLPSFPRGTASGAVRSGDRIGASDGG</sequence>
<reference evidence="3" key="1">
    <citation type="journal article" date="2017" name="Int J Environ Stud">
        <title>Does the Miocene-Pliocene relict legume Oxytropis triphylla form nitrogen-fixing nodules with a combination of bacterial strains?</title>
        <authorList>
            <person name="Safronova V."/>
            <person name="Belimov A."/>
            <person name="Sazanova A."/>
            <person name="Kuznetsova I."/>
            <person name="Popova J."/>
            <person name="Andronov E."/>
            <person name="Verkhozina A."/>
            <person name="Tikhonovich I."/>
        </authorList>
    </citation>
    <scope>NUCLEOTIDE SEQUENCE [LARGE SCALE GENOMIC DNA]</scope>
    <source>
        <strain evidence="3">Tri-38</strain>
    </source>
</reference>
<evidence type="ECO:0000313" key="3">
    <source>
        <dbReference type="Proteomes" id="UP000232163"/>
    </source>
</evidence>
<evidence type="ECO:0000256" key="1">
    <source>
        <dbReference type="SAM" id="MobiDB-lite"/>
    </source>
</evidence>
<feature type="region of interest" description="Disordered" evidence="1">
    <location>
        <begin position="53"/>
        <end position="72"/>
    </location>
</feature>
<evidence type="ECO:0000313" key="2">
    <source>
        <dbReference type="EMBL" id="PIO43280.1"/>
    </source>
</evidence>
<dbReference type="Proteomes" id="UP000232163">
    <property type="component" value="Unassembled WGS sequence"/>
</dbReference>
<gene>
    <name evidence="2" type="ORF">B5P45_18785</name>
</gene>
<accession>A0A2N9VUW2</accession>
<dbReference type="AlphaFoldDB" id="A0A2N9VUW2"/>